<dbReference type="PANTHER" id="PTHR30486">
    <property type="entry name" value="TWITCHING MOTILITY PROTEIN PILT"/>
    <property type="match status" value="1"/>
</dbReference>
<dbReference type="Pfam" id="PF00437">
    <property type="entry name" value="T2SSE"/>
    <property type="match status" value="1"/>
</dbReference>
<dbReference type="EMBL" id="BARS01026480">
    <property type="protein sequence ID" value="GAG01227.1"/>
    <property type="molecule type" value="Genomic_DNA"/>
</dbReference>
<dbReference type="InterPro" id="IPR001482">
    <property type="entry name" value="T2SS/T4SS_dom"/>
</dbReference>
<dbReference type="InterPro" id="IPR050921">
    <property type="entry name" value="T4SS_GSP_E_ATPase"/>
</dbReference>
<gene>
    <name evidence="3" type="ORF">S01H1_41725</name>
</gene>
<dbReference type="CDD" id="cd01130">
    <property type="entry name" value="VirB11-like_ATPase"/>
    <property type="match status" value="1"/>
</dbReference>
<dbReference type="SUPFAM" id="SSF52540">
    <property type="entry name" value="P-loop containing nucleoside triphosphate hydrolases"/>
    <property type="match status" value="1"/>
</dbReference>
<dbReference type="GO" id="GO:0016887">
    <property type="term" value="F:ATP hydrolysis activity"/>
    <property type="evidence" value="ECO:0007669"/>
    <property type="project" value="InterPro"/>
</dbReference>
<accession>X0UPM7</accession>
<evidence type="ECO:0000259" key="2">
    <source>
        <dbReference type="Pfam" id="PF00437"/>
    </source>
</evidence>
<evidence type="ECO:0000313" key="3">
    <source>
        <dbReference type="EMBL" id="GAG01227.1"/>
    </source>
</evidence>
<feature type="non-terminal residue" evidence="3">
    <location>
        <position position="1"/>
    </location>
</feature>
<feature type="domain" description="Bacterial type II secretion system protein E" evidence="2">
    <location>
        <begin position="8"/>
        <end position="101"/>
    </location>
</feature>
<comment type="similarity">
    <text evidence="1">Belongs to the GSP E family.</text>
</comment>
<comment type="caution">
    <text evidence="3">The sequence shown here is derived from an EMBL/GenBank/DDBJ whole genome shotgun (WGS) entry which is preliminary data.</text>
</comment>
<sequence>RLETRPPNIEGKGEVTQRDLIKNCLRMRPDRIVVGEVRSGEALDMLQAMNTGHDGSISTLHANNPREAITRLETMIAMAGVNIPNKALRSQIASAVDMIIQASRLSDGSRKILYLSEVVGMEGETITMQDVFIFDRQGVSSDGKVMGHHCPTGIRPKFMEKFKLSGIEISEGVFGQEKE</sequence>
<dbReference type="Gene3D" id="3.40.50.300">
    <property type="entry name" value="P-loop containing nucleotide triphosphate hydrolases"/>
    <property type="match status" value="1"/>
</dbReference>
<name>X0UPM7_9ZZZZ</name>
<proteinExistence type="inferred from homology"/>
<dbReference type="AlphaFoldDB" id="X0UPM7"/>
<protein>
    <recommendedName>
        <fullName evidence="2">Bacterial type II secretion system protein E domain-containing protein</fullName>
    </recommendedName>
</protein>
<reference evidence="3" key="1">
    <citation type="journal article" date="2014" name="Front. Microbiol.">
        <title>High frequency of phylogenetically diverse reductive dehalogenase-homologous genes in deep subseafloor sedimentary metagenomes.</title>
        <authorList>
            <person name="Kawai M."/>
            <person name="Futagami T."/>
            <person name="Toyoda A."/>
            <person name="Takaki Y."/>
            <person name="Nishi S."/>
            <person name="Hori S."/>
            <person name="Arai W."/>
            <person name="Tsubouchi T."/>
            <person name="Morono Y."/>
            <person name="Uchiyama I."/>
            <person name="Ito T."/>
            <person name="Fujiyama A."/>
            <person name="Inagaki F."/>
            <person name="Takami H."/>
        </authorList>
    </citation>
    <scope>NUCLEOTIDE SEQUENCE</scope>
    <source>
        <strain evidence="3">Expedition CK06-06</strain>
    </source>
</reference>
<evidence type="ECO:0000256" key="1">
    <source>
        <dbReference type="ARBA" id="ARBA00006611"/>
    </source>
</evidence>
<organism evidence="3">
    <name type="scientific">marine sediment metagenome</name>
    <dbReference type="NCBI Taxonomy" id="412755"/>
    <lineage>
        <taxon>unclassified sequences</taxon>
        <taxon>metagenomes</taxon>
        <taxon>ecological metagenomes</taxon>
    </lineage>
</organism>
<dbReference type="InterPro" id="IPR027417">
    <property type="entry name" value="P-loop_NTPase"/>
</dbReference>
<dbReference type="PANTHER" id="PTHR30486:SF15">
    <property type="entry name" value="TYPE II_IV SECRETION SYSTEM ATPASE"/>
    <property type="match status" value="1"/>
</dbReference>